<accession>A0ABN2TZE1</accession>
<evidence type="ECO:0000313" key="1">
    <source>
        <dbReference type="EMBL" id="GAA2024845.1"/>
    </source>
</evidence>
<dbReference type="Proteomes" id="UP001500751">
    <property type="component" value="Unassembled WGS sequence"/>
</dbReference>
<organism evidence="1 2">
    <name type="scientific">Catenulispora yoronensis</name>
    <dbReference type="NCBI Taxonomy" id="450799"/>
    <lineage>
        <taxon>Bacteria</taxon>
        <taxon>Bacillati</taxon>
        <taxon>Actinomycetota</taxon>
        <taxon>Actinomycetes</taxon>
        <taxon>Catenulisporales</taxon>
        <taxon>Catenulisporaceae</taxon>
        <taxon>Catenulispora</taxon>
    </lineage>
</organism>
<comment type="caution">
    <text evidence="1">The sequence shown here is derived from an EMBL/GenBank/DDBJ whole genome shotgun (WGS) entry which is preliminary data.</text>
</comment>
<sequence length="117" mass="13096">MYVCGLLPSAFCTITPRFDEVRMRPSEPDSVALAGDTWRATRLPAVATTVARAERADMAEEVIRRERTMAKPPYSERRREPSACPALIAADRVVLYLRDLCVNRSSECVARRPSKAV</sequence>
<dbReference type="EMBL" id="BAAAQN010000010">
    <property type="protein sequence ID" value="GAA2024845.1"/>
    <property type="molecule type" value="Genomic_DNA"/>
</dbReference>
<proteinExistence type="predicted"/>
<gene>
    <name evidence="1" type="ORF">GCM10009839_23430</name>
</gene>
<protein>
    <submittedName>
        <fullName evidence="1">Uncharacterized protein</fullName>
    </submittedName>
</protein>
<keyword evidence="2" id="KW-1185">Reference proteome</keyword>
<evidence type="ECO:0000313" key="2">
    <source>
        <dbReference type="Proteomes" id="UP001500751"/>
    </source>
</evidence>
<reference evidence="1 2" key="1">
    <citation type="journal article" date="2019" name="Int. J. Syst. Evol. Microbiol.">
        <title>The Global Catalogue of Microorganisms (GCM) 10K type strain sequencing project: providing services to taxonomists for standard genome sequencing and annotation.</title>
        <authorList>
            <consortium name="The Broad Institute Genomics Platform"/>
            <consortium name="The Broad Institute Genome Sequencing Center for Infectious Disease"/>
            <person name="Wu L."/>
            <person name="Ma J."/>
        </authorList>
    </citation>
    <scope>NUCLEOTIDE SEQUENCE [LARGE SCALE GENOMIC DNA]</scope>
    <source>
        <strain evidence="1 2">JCM 16014</strain>
    </source>
</reference>
<name>A0ABN2TZE1_9ACTN</name>